<dbReference type="AlphaFoldDB" id="A0A1E5QDN4"/>
<dbReference type="GO" id="GO:0005886">
    <property type="term" value="C:plasma membrane"/>
    <property type="evidence" value="ECO:0007669"/>
    <property type="project" value="TreeGrafter"/>
</dbReference>
<sequence length="353" mass="39336">MLFLLLTRVLLWIFIAVIVYMVLLRWIPKPYLTWIGGIFLFSLIVLGFLNPNDRLVASAWEILSFPLKPLGLSLLLISMAIGGIKKGVLTKNGVYQLWFAFILLTLFSLPVIAYGLAQQAELEAVLAEQRLQTLCQAPCPVPLVPLAEQGVGTIVVLAQGTTTGANLPDRPYFQLNETGDRIFYASQLYWQEPNFRPLVIVSAGPRPETTGVPTEPTGQLPRSEAEDVRELLLRLGVDPNRIILETTGTDMRTSALGVRRILEERNLGTRVALVTSALDVRRATLTFANVGLQVIPRATDFITYQPGAAQQRTLRLADFIANAEALALSTRVLNEYYTFIFYFLRGWLSPTIF</sequence>
<name>A0A1E5QDN4_9CYAN</name>
<dbReference type="InterPro" id="IPR003848">
    <property type="entry name" value="DUF218"/>
</dbReference>
<accession>A0A1E5QDN4</accession>
<evidence type="ECO:0000256" key="1">
    <source>
        <dbReference type="SAM" id="Phobius"/>
    </source>
</evidence>
<feature type="transmembrane region" description="Helical" evidence="1">
    <location>
        <begin position="97"/>
        <end position="117"/>
    </location>
</feature>
<dbReference type="GO" id="GO:0000270">
    <property type="term" value="P:peptidoglycan metabolic process"/>
    <property type="evidence" value="ECO:0007669"/>
    <property type="project" value="TreeGrafter"/>
</dbReference>
<evidence type="ECO:0000313" key="3">
    <source>
        <dbReference type="EMBL" id="OEJ72721.1"/>
    </source>
</evidence>
<reference evidence="3" key="1">
    <citation type="submission" date="2016-09" db="EMBL/GenBank/DDBJ databases">
        <title>Draft genome of thermotolerant cyanobacterium Desertifilum sp. strain IPPAS B-1220.</title>
        <authorList>
            <person name="Sinetova M.A."/>
            <person name="Bolakhan K."/>
            <person name="Zayadan B.K."/>
            <person name="Mironov K.S."/>
            <person name="Ustinova V."/>
            <person name="Kupriyanova E.V."/>
            <person name="Sidorov R.A."/>
            <person name="Skrypnik A.N."/>
            <person name="Gogoleva N.E."/>
            <person name="Gogolev Y.V."/>
            <person name="Los D.A."/>
        </authorList>
    </citation>
    <scope>NUCLEOTIDE SEQUENCE [LARGE SCALE GENOMIC DNA]</scope>
    <source>
        <strain evidence="3">IPPAS B-1220</strain>
    </source>
</reference>
<dbReference type="GO" id="GO:0043164">
    <property type="term" value="P:Gram-negative-bacterium-type cell wall biogenesis"/>
    <property type="evidence" value="ECO:0007669"/>
    <property type="project" value="TreeGrafter"/>
</dbReference>
<dbReference type="OrthoDB" id="526893at2"/>
<dbReference type="EMBL" id="MJGC01000114">
    <property type="protein sequence ID" value="OEJ72721.1"/>
    <property type="molecule type" value="Genomic_DNA"/>
</dbReference>
<dbReference type="Pfam" id="PF02698">
    <property type="entry name" value="DUF218"/>
    <property type="match status" value="1"/>
</dbReference>
<gene>
    <name evidence="3" type="ORF">BH720_23495</name>
</gene>
<dbReference type="InterPro" id="IPR014729">
    <property type="entry name" value="Rossmann-like_a/b/a_fold"/>
</dbReference>
<keyword evidence="1" id="KW-0472">Membrane</keyword>
<feature type="domain" description="DUF218" evidence="2">
    <location>
        <begin position="153"/>
        <end position="337"/>
    </location>
</feature>
<protein>
    <recommendedName>
        <fullName evidence="2">DUF218 domain-containing protein</fullName>
    </recommendedName>
</protein>
<comment type="caution">
    <text evidence="3">The sequence shown here is derived from an EMBL/GenBank/DDBJ whole genome shotgun (WGS) entry which is preliminary data.</text>
</comment>
<keyword evidence="1" id="KW-0812">Transmembrane</keyword>
<organism evidence="3">
    <name type="scientific">Desertifilum tharense IPPAS B-1220</name>
    <dbReference type="NCBI Taxonomy" id="1781255"/>
    <lineage>
        <taxon>Bacteria</taxon>
        <taxon>Bacillati</taxon>
        <taxon>Cyanobacteriota</taxon>
        <taxon>Cyanophyceae</taxon>
        <taxon>Desertifilales</taxon>
        <taxon>Desertifilaceae</taxon>
        <taxon>Desertifilum</taxon>
    </lineage>
</organism>
<feature type="transmembrane region" description="Helical" evidence="1">
    <location>
        <begin position="6"/>
        <end position="24"/>
    </location>
</feature>
<feature type="transmembrane region" description="Helical" evidence="1">
    <location>
        <begin position="31"/>
        <end position="49"/>
    </location>
</feature>
<keyword evidence="1" id="KW-1133">Transmembrane helix</keyword>
<dbReference type="PANTHER" id="PTHR30336">
    <property type="entry name" value="INNER MEMBRANE PROTEIN, PROBABLE PERMEASE"/>
    <property type="match status" value="1"/>
</dbReference>
<dbReference type="RefSeq" id="WP_069969664.1">
    <property type="nucleotide sequence ID" value="NZ_CM124774.1"/>
</dbReference>
<dbReference type="InterPro" id="IPR051599">
    <property type="entry name" value="Cell_Envelope_Assoc"/>
</dbReference>
<dbReference type="CDD" id="cd06259">
    <property type="entry name" value="YdcF-like"/>
    <property type="match status" value="1"/>
</dbReference>
<feature type="transmembrane region" description="Helical" evidence="1">
    <location>
        <begin position="69"/>
        <end position="85"/>
    </location>
</feature>
<evidence type="ECO:0000259" key="2">
    <source>
        <dbReference type="Pfam" id="PF02698"/>
    </source>
</evidence>
<dbReference type="PANTHER" id="PTHR30336:SF4">
    <property type="entry name" value="ENVELOPE BIOGENESIS FACTOR ELYC"/>
    <property type="match status" value="1"/>
</dbReference>
<proteinExistence type="predicted"/>
<dbReference type="STRING" id="1781255.BH720_23495"/>
<dbReference type="Gene3D" id="3.40.50.620">
    <property type="entry name" value="HUPs"/>
    <property type="match status" value="1"/>
</dbReference>